<comment type="similarity">
    <text evidence="2">Belongs to the membrane fusion protein (MFP) (TC 8.A.1) family.</text>
</comment>
<dbReference type="SUPFAM" id="SSF111369">
    <property type="entry name" value="HlyD-like secretion proteins"/>
    <property type="match status" value="2"/>
</dbReference>
<evidence type="ECO:0000256" key="1">
    <source>
        <dbReference type="ARBA" id="ARBA00004167"/>
    </source>
</evidence>
<evidence type="ECO:0000256" key="7">
    <source>
        <dbReference type="SAM" id="MobiDB-lite"/>
    </source>
</evidence>
<accession>A0A2S6HE33</accession>
<evidence type="ECO:0000313" key="12">
    <source>
        <dbReference type="Proteomes" id="UP000240010"/>
    </source>
</evidence>
<comment type="subcellular location">
    <subcellularLocation>
        <location evidence="1">Membrane</location>
        <topology evidence="1">Single-pass membrane protein</topology>
    </subcellularLocation>
</comment>
<name>A0A2S6HE33_9GAMM</name>
<evidence type="ECO:0000259" key="9">
    <source>
        <dbReference type="Pfam" id="PF25917"/>
    </source>
</evidence>
<organism evidence="11 12">
    <name type="scientific">Methylobacter tundripaludum</name>
    <dbReference type="NCBI Taxonomy" id="173365"/>
    <lineage>
        <taxon>Bacteria</taxon>
        <taxon>Pseudomonadati</taxon>
        <taxon>Pseudomonadota</taxon>
        <taxon>Gammaproteobacteria</taxon>
        <taxon>Methylococcales</taxon>
        <taxon>Methylococcaceae</taxon>
        <taxon>Methylobacter</taxon>
    </lineage>
</organism>
<feature type="transmembrane region" description="Helical" evidence="8">
    <location>
        <begin position="7"/>
        <end position="26"/>
    </location>
</feature>
<dbReference type="Gene3D" id="2.40.50.100">
    <property type="match status" value="1"/>
</dbReference>
<evidence type="ECO:0000259" key="10">
    <source>
        <dbReference type="Pfam" id="PF25954"/>
    </source>
</evidence>
<dbReference type="Gene3D" id="2.40.30.170">
    <property type="match status" value="1"/>
</dbReference>
<dbReference type="InterPro" id="IPR058792">
    <property type="entry name" value="Beta-barrel_RND_2"/>
</dbReference>
<evidence type="ECO:0000256" key="5">
    <source>
        <dbReference type="ARBA" id="ARBA00023136"/>
    </source>
</evidence>
<protein>
    <submittedName>
        <fullName evidence="11">Membrane fusion protein (Multidrug efflux system)</fullName>
    </submittedName>
</protein>
<dbReference type="Pfam" id="PF25954">
    <property type="entry name" value="Beta-barrel_RND_2"/>
    <property type="match status" value="1"/>
</dbReference>
<dbReference type="GO" id="GO:0055085">
    <property type="term" value="P:transmembrane transport"/>
    <property type="evidence" value="ECO:0007669"/>
    <property type="project" value="InterPro"/>
</dbReference>
<sequence length="338" mass="37291">MPRFRSVLLILLIVVPLIAGTGYWLLDRQHYETTDDAYLQSNIVLISPRVQGYVTQIAVNDNQAVKQNDVLVTIDDRDYQARVIQAEANISAELAHIERLRAMKTSQHAHIETAGANIVAVQARREQIQKDLQRVNNLIDRGSAARQSLDKVQSESKQAAAELRGSQASASAEHNQLATLDIEITETEARLENAQAQLTLAKIDLEHTQVKAPVDGIIGNRGVQLGQLVRPGVALASLVQNSKIWVEANFKETQLQHMRLGQPVTVKVDAYPDLELTGKVDSFSPASGSEFSILPEENATGNFTKIVRRVPVKIVFDSPENIELLRPGLSAEVKVKVH</sequence>
<dbReference type="GO" id="GO:0016020">
    <property type="term" value="C:membrane"/>
    <property type="evidence" value="ECO:0007669"/>
    <property type="project" value="UniProtKB-SubCell"/>
</dbReference>
<keyword evidence="5 8" id="KW-0472">Membrane</keyword>
<evidence type="ECO:0000256" key="4">
    <source>
        <dbReference type="ARBA" id="ARBA00022989"/>
    </source>
</evidence>
<dbReference type="Proteomes" id="UP000240010">
    <property type="component" value="Unassembled WGS sequence"/>
</dbReference>
<evidence type="ECO:0000313" key="11">
    <source>
        <dbReference type="EMBL" id="PPK75737.1"/>
    </source>
</evidence>
<dbReference type="PANTHER" id="PTHR30386:SF26">
    <property type="entry name" value="TRANSPORT PROTEIN COMB"/>
    <property type="match status" value="1"/>
</dbReference>
<feature type="domain" description="CusB-like beta-barrel" evidence="10">
    <location>
        <begin position="243"/>
        <end position="333"/>
    </location>
</feature>
<dbReference type="Gene3D" id="1.10.287.470">
    <property type="entry name" value="Helix hairpin bin"/>
    <property type="match status" value="1"/>
</dbReference>
<dbReference type="PANTHER" id="PTHR30386">
    <property type="entry name" value="MEMBRANE FUSION SUBUNIT OF EMRAB-TOLC MULTIDRUG EFFLUX PUMP"/>
    <property type="match status" value="1"/>
</dbReference>
<dbReference type="EMBL" id="PTIZ01000005">
    <property type="protein sequence ID" value="PPK75737.1"/>
    <property type="molecule type" value="Genomic_DNA"/>
</dbReference>
<proteinExistence type="inferred from homology"/>
<reference evidence="11 12" key="1">
    <citation type="submission" date="2018-02" db="EMBL/GenBank/DDBJ databases">
        <title>Subsurface microbial communities from deep shales in Ohio and West Virginia, USA.</title>
        <authorList>
            <person name="Wrighton K."/>
        </authorList>
    </citation>
    <scope>NUCLEOTIDE SEQUENCE [LARGE SCALE GENOMIC DNA]</scope>
    <source>
        <strain evidence="11 12">OWC-DMM</strain>
    </source>
</reference>
<evidence type="ECO:0000256" key="2">
    <source>
        <dbReference type="ARBA" id="ARBA00009477"/>
    </source>
</evidence>
<evidence type="ECO:0000256" key="8">
    <source>
        <dbReference type="SAM" id="Phobius"/>
    </source>
</evidence>
<dbReference type="Pfam" id="PF25917">
    <property type="entry name" value="BSH_RND"/>
    <property type="match status" value="1"/>
</dbReference>
<keyword evidence="3 8" id="KW-0812">Transmembrane</keyword>
<feature type="domain" description="Multidrug resistance protein MdtA-like barrel-sandwich hybrid" evidence="9">
    <location>
        <begin position="42"/>
        <end position="238"/>
    </location>
</feature>
<keyword evidence="4 8" id="KW-1133">Transmembrane helix</keyword>
<dbReference type="RefSeq" id="WP_104428952.1">
    <property type="nucleotide sequence ID" value="NZ_PTIZ01000005.1"/>
</dbReference>
<evidence type="ECO:0000256" key="6">
    <source>
        <dbReference type="SAM" id="Coils"/>
    </source>
</evidence>
<dbReference type="InterPro" id="IPR058625">
    <property type="entry name" value="MdtA-like_BSH"/>
</dbReference>
<gene>
    <name evidence="11" type="ORF">B0F87_105209</name>
</gene>
<evidence type="ECO:0000256" key="3">
    <source>
        <dbReference type="ARBA" id="ARBA00022692"/>
    </source>
</evidence>
<keyword evidence="6" id="KW-0175">Coiled coil</keyword>
<feature type="coiled-coil region" evidence="6">
    <location>
        <begin position="177"/>
        <end position="211"/>
    </location>
</feature>
<dbReference type="AlphaFoldDB" id="A0A2S6HE33"/>
<dbReference type="InterPro" id="IPR050739">
    <property type="entry name" value="MFP"/>
</dbReference>
<feature type="region of interest" description="Disordered" evidence="7">
    <location>
        <begin position="146"/>
        <end position="172"/>
    </location>
</feature>
<comment type="caution">
    <text evidence="11">The sequence shown here is derived from an EMBL/GenBank/DDBJ whole genome shotgun (WGS) entry which is preliminary data.</text>
</comment>